<keyword evidence="3" id="KW-1185">Reference proteome</keyword>
<dbReference type="Pfam" id="PF15916">
    <property type="entry name" value="DUF4743"/>
    <property type="match status" value="1"/>
</dbReference>
<dbReference type="CDD" id="cd03676">
    <property type="entry name" value="NUDIX_Tnr3_like"/>
    <property type="match status" value="1"/>
</dbReference>
<dbReference type="SUPFAM" id="SSF55811">
    <property type="entry name" value="Nudix"/>
    <property type="match status" value="1"/>
</dbReference>
<protein>
    <recommendedName>
        <fullName evidence="1">Nudix hydrolase domain-containing protein</fullName>
    </recommendedName>
</protein>
<evidence type="ECO:0000259" key="1">
    <source>
        <dbReference type="PROSITE" id="PS51462"/>
    </source>
</evidence>
<dbReference type="Pfam" id="PF00293">
    <property type="entry name" value="NUDIX"/>
    <property type="match status" value="1"/>
</dbReference>
<evidence type="ECO:0000313" key="3">
    <source>
        <dbReference type="Proteomes" id="UP000827284"/>
    </source>
</evidence>
<feature type="domain" description="Nudix hydrolase" evidence="1">
    <location>
        <begin position="147"/>
        <end position="290"/>
    </location>
</feature>
<dbReference type="PANTHER" id="PTHR13622">
    <property type="entry name" value="THIAMIN PYROPHOSPHOKINASE"/>
    <property type="match status" value="1"/>
</dbReference>
<dbReference type="FunFam" id="3.90.79.10:FF:000019">
    <property type="entry name" value="Thiamin pyrophosphokinase, putative"/>
    <property type="match status" value="1"/>
</dbReference>
<accession>A0A9P3H7Y4</accession>
<dbReference type="InterPro" id="IPR000086">
    <property type="entry name" value="NUDIX_hydrolase_dom"/>
</dbReference>
<comment type="caution">
    <text evidence="2">The sequence shown here is derived from an EMBL/GenBank/DDBJ whole genome shotgun (WGS) entry which is preliminary data.</text>
</comment>
<evidence type="ECO:0000313" key="2">
    <source>
        <dbReference type="EMBL" id="GJJ71760.1"/>
    </source>
</evidence>
<name>A0A9P3H7Y4_9FUNG</name>
<dbReference type="AlphaFoldDB" id="A0A9P3H7Y4"/>
<dbReference type="Proteomes" id="UP000827284">
    <property type="component" value="Unassembled WGS sequence"/>
</dbReference>
<reference evidence="2" key="2">
    <citation type="journal article" date="2022" name="Microbiol. Resour. Announc.">
        <title>Whole-Genome Sequence of Entomortierella parvispora E1425, a Mucoromycotan Fungus Associated with Burkholderiaceae-Related Endosymbiotic Bacteria.</title>
        <authorList>
            <person name="Herlambang A."/>
            <person name="Guo Y."/>
            <person name="Takashima Y."/>
            <person name="Narisawa K."/>
            <person name="Ohta H."/>
            <person name="Nishizawa T."/>
        </authorList>
    </citation>
    <scope>NUCLEOTIDE SEQUENCE</scope>
    <source>
        <strain evidence="2">E1425</strain>
    </source>
</reference>
<dbReference type="GO" id="GO:0044715">
    <property type="term" value="F:8-oxo-dGDP phosphatase activity"/>
    <property type="evidence" value="ECO:0007669"/>
    <property type="project" value="UniProtKB-ARBA"/>
</dbReference>
<dbReference type="Gene3D" id="3.90.79.10">
    <property type="entry name" value="Nucleoside Triphosphate Pyrophosphohydrolase"/>
    <property type="match status" value="1"/>
</dbReference>
<gene>
    <name evidence="2" type="ORF">EMPS_04117</name>
</gene>
<organism evidence="2 3">
    <name type="scientific">Entomortierella parvispora</name>
    <dbReference type="NCBI Taxonomy" id="205924"/>
    <lineage>
        <taxon>Eukaryota</taxon>
        <taxon>Fungi</taxon>
        <taxon>Fungi incertae sedis</taxon>
        <taxon>Mucoromycota</taxon>
        <taxon>Mortierellomycotina</taxon>
        <taxon>Mortierellomycetes</taxon>
        <taxon>Mortierellales</taxon>
        <taxon>Mortierellaceae</taxon>
        <taxon>Entomortierella</taxon>
    </lineage>
</organism>
<reference evidence="2" key="1">
    <citation type="submission" date="2021-11" db="EMBL/GenBank/DDBJ databases">
        <authorList>
            <person name="Herlambang A."/>
            <person name="Guo Y."/>
            <person name="Takashima Y."/>
            <person name="Nishizawa T."/>
        </authorList>
    </citation>
    <scope>NUCLEOTIDE SEQUENCE</scope>
    <source>
        <strain evidence="2">E1425</strain>
    </source>
</reference>
<dbReference type="PANTHER" id="PTHR13622:SF8">
    <property type="entry name" value="THIAMIN PYROPHOSPHOKINASE 1"/>
    <property type="match status" value="1"/>
</dbReference>
<dbReference type="InterPro" id="IPR015797">
    <property type="entry name" value="NUDIX_hydrolase-like_dom_sf"/>
</dbReference>
<sequence>MAAPPRFSLLQIVDRCDGFPHPSDPRLAELEFFDFVVDTQPIGRIHASAVPHLAAYNQLDRPVFYLTENTVSFMPWLNDYDSRSDAIAQMLNHWRVNDIETFPCLKGWRDELYGVYSHPSKTDPSKTKGGAALAIERSACGIFGVHAYGIHMNGFVRTGGRPQDVKMWVARRSLTKPTYPGMLDNMVAGGMGFGHSPSYTVLKESMEEATIPEEIARKATPVGTISYTKLSGDRRETQPETQIVYDLELPQDFTPTPCDSEVQNFRLWTMEEVLEAIRAGEFKPNCACVCLHFMIRHAVLTPENEPDYLEIDQRIHRRIEYPGPQQWPTFKEQH</sequence>
<dbReference type="OrthoDB" id="10261522at2759"/>
<dbReference type="InterPro" id="IPR031804">
    <property type="entry name" value="DUF4743"/>
</dbReference>
<dbReference type="EMBL" id="BQFW01000006">
    <property type="protein sequence ID" value="GJJ71760.1"/>
    <property type="molecule type" value="Genomic_DNA"/>
</dbReference>
<proteinExistence type="predicted"/>
<dbReference type="PROSITE" id="PS51462">
    <property type="entry name" value="NUDIX"/>
    <property type="match status" value="1"/>
</dbReference>